<proteinExistence type="predicted"/>
<feature type="compositionally biased region" description="Polar residues" evidence="1">
    <location>
        <begin position="52"/>
        <end position="65"/>
    </location>
</feature>
<protein>
    <submittedName>
        <fullName evidence="2">Uncharacterized protein</fullName>
    </submittedName>
</protein>
<name>A0A135UHK7_9PEZI</name>
<reference evidence="2 3" key="1">
    <citation type="submission" date="2014-02" db="EMBL/GenBank/DDBJ databases">
        <title>The genome sequence of Colletotrichum salicis CBS 607.94.</title>
        <authorList>
            <person name="Baroncelli R."/>
            <person name="Thon M.R."/>
        </authorList>
    </citation>
    <scope>NUCLEOTIDE SEQUENCE [LARGE SCALE GENOMIC DNA]</scope>
    <source>
        <strain evidence="2 3">CBS 607.94</strain>
    </source>
</reference>
<accession>A0A135UHK7</accession>
<dbReference type="Proteomes" id="UP000070121">
    <property type="component" value="Unassembled WGS sequence"/>
</dbReference>
<comment type="caution">
    <text evidence="2">The sequence shown here is derived from an EMBL/GenBank/DDBJ whole genome shotgun (WGS) entry which is preliminary data.</text>
</comment>
<feature type="region of interest" description="Disordered" evidence="1">
    <location>
        <begin position="52"/>
        <end position="76"/>
    </location>
</feature>
<keyword evidence="3" id="KW-1185">Reference proteome</keyword>
<feature type="compositionally biased region" description="Basic and acidic residues" evidence="1">
    <location>
        <begin position="66"/>
        <end position="75"/>
    </location>
</feature>
<dbReference type="EMBL" id="JFFI01001449">
    <property type="protein sequence ID" value="KXH59882.1"/>
    <property type="molecule type" value="Genomic_DNA"/>
</dbReference>
<feature type="non-terminal residue" evidence="2">
    <location>
        <position position="172"/>
    </location>
</feature>
<evidence type="ECO:0000313" key="2">
    <source>
        <dbReference type="EMBL" id="KXH59882.1"/>
    </source>
</evidence>
<dbReference type="AlphaFoldDB" id="A0A135UHK7"/>
<gene>
    <name evidence="2" type="ORF">CSAL01_03786</name>
</gene>
<evidence type="ECO:0000256" key="1">
    <source>
        <dbReference type="SAM" id="MobiDB-lite"/>
    </source>
</evidence>
<sequence>MNSDSSIRQSCLSRRTLRLDTEYNHTDPPSSNLKLLGADIALALLGYLNRTVPSSDTKNQQTTSRPESEQSHHCESSNYPYEVRLRISTPPLFAPAVPRPVHRISLSTSTSPPVIKKTNIRTSPLPYRSPDQNSVVIVRSFWTLTGPILPRSSSRDTLFILFSQSITDDKEM</sequence>
<evidence type="ECO:0000313" key="3">
    <source>
        <dbReference type="Proteomes" id="UP000070121"/>
    </source>
</evidence>
<organism evidence="2 3">
    <name type="scientific">Colletotrichum salicis</name>
    <dbReference type="NCBI Taxonomy" id="1209931"/>
    <lineage>
        <taxon>Eukaryota</taxon>
        <taxon>Fungi</taxon>
        <taxon>Dikarya</taxon>
        <taxon>Ascomycota</taxon>
        <taxon>Pezizomycotina</taxon>
        <taxon>Sordariomycetes</taxon>
        <taxon>Hypocreomycetidae</taxon>
        <taxon>Glomerellales</taxon>
        <taxon>Glomerellaceae</taxon>
        <taxon>Colletotrichum</taxon>
        <taxon>Colletotrichum acutatum species complex</taxon>
    </lineage>
</organism>